<feature type="domain" description="Phosphotyrosine protein phosphatase I" evidence="2">
    <location>
        <begin position="7"/>
        <end position="143"/>
    </location>
</feature>
<dbReference type="GO" id="GO:0046685">
    <property type="term" value="P:response to arsenic-containing substance"/>
    <property type="evidence" value="ECO:0007669"/>
    <property type="project" value="UniProtKB-KW"/>
</dbReference>
<dbReference type="Pfam" id="PF01451">
    <property type="entry name" value="LMWPc"/>
    <property type="match status" value="1"/>
</dbReference>
<evidence type="ECO:0000313" key="4">
    <source>
        <dbReference type="Proteomes" id="UP000029692"/>
    </source>
</evidence>
<dbReference type="AlphaFoldDB" id="A0A098QYX0"/>
<reference evidence="3 4" key="1">
    <citation type="submission" date="2014-05" db="EMBL/GenBank/DDBJ databases">
        <title>De novo Genome Sequence of Spirocheata sp.</title>
        <authorList>
            <person name="Shivani Y."/>
            <person name="Subhash Y."/>
            <person name="Tushar L."/>
            <person name="Sasikala C."/>
            <person name="Ramana C.V."/>
        </authorList>
    </citation>
    <scope>NUCLEOTIDE SEQUENCE [LARGE SCALE GENOMIC DNA]</scope>
    <source>
        <strain evidence="3 4">JC230</strain>
    </source>
</reference>
<evidence type="ECO:0000259" key="2">
    <source>
        <dbReference type="SMART" id="SM00226"/>
    </source>
</evidence>
<dbReference type="OrthoDB" id="9784339at2"/>
<dbReference type="Proteomes" id="UP000029692">
    <property type="component" value="Unassembled WGS sequence"/>
</dbReference>
<proteinExistence type="predicted"/>
<dbReference type="PANTHER" id="PTHR43428:SF1">
    <property type="entry name" value="ARSENATE REDUCTASE"/>
    <property type="match status" value="1"/>
</dbReference>
<dbReference type="SMART" id="SM00226">
    <property type="entry name" value="LMWPc"/>
    <property type="match status" value="1"/>
</dbReference>
<dbReference type="InterPro" id="IPR023485">
    <property type="entry name" value="Ptyr_pPase"/>
</dbReference>
<organism evidence="3 4">
    <name type="scientific">Spirochaeta lutea</name>
    <dbReference type="NCBI Taxonomy" id="1480694"/>
    <lineage>
        <taxon>Bacteria</taxon>
        <taxon>Pseudomonadati</taxon>
        <taxon>Spirochaetota</taxon>
        <taxon>Spirochaetia</taxon>
        <taxon>Spirochaetales</taxon>
        <taxon>Spirochaetaceae</taxon>
        <taxon>Spirochaeta</taxon>
    </lineage>
</organism>
<gene>
    <name evidence="3" type="ORF">DC28_06200</name>
</gene>
<evidence type="ECO:0000313" key="3">
    <source>
        <dbReference type="EMBL" id="KGE72643.1"/>
    </source>
</evidence>
<dbReference type="RefSeq" id="WP_037546890.1">
    <property type="nucleotide sequence ID" value="NZ_JNUP01000049.1"/>
</dbReference>
<sequence>MEGKSKTRVLVICIHNSSRSQMAEEYLKRFGGDLFEVESAGIEPGNLNPVVVELLGEEGIDIQGKQTRSVFDLHQAGRSFDYVIAVCDPEAKEACPIFPAEKKRLHWPFPDPSAVQGSLEEKLIQVRPIRDLIRAKVEGFVEGWRTGSAGCC</sequence>
<comment type="caution">
    <text evidence="3">The sequence shown here is derived from an EMBL/GenBank/DDBJ whole genome shotgun (WGS) entry which is preliminary data.</text>
</comment>
<protein>
    <submittedName>
        <fullName evidence="3">Arsenate reductase</fullName>
    </submittedName>
</protein>
<dbReference type="SUPFAM" id="SSF52788">
    <property type="entry name" value="Phosphotyrosine protein phosphatases I"/>
    <property type="match status" value="1"/>
</dbReference>
<keyword evidence="1" id="KW-0059">Arsenical resistance</keyword>
<evidence type="ECO:0000256" key="1">
    <source>
        <dbReference type="ARBA" id="ARBA00022849"/>
    </source>
</evidence>
<dbReference type="InterPro" id="IPR036196">
    <property type="entry name" value="Ptyr_pPase_sf"/>
</dbReference>
<dbReference type="PANTHER" id="PTHR43428">
    <property type="entry name" value="ARSENATE REDUCTASE"/>
    <property type="match status" value="1"/>
</dbReference>
<name>A0A098QYX0_9SPIO</name>
<dbReference type="CDD" id="cd16345">
    <property type="entry name" value="LMWP_ArsC"/>
    <property type="match status" value="1"/>
</dbReference>
<dbReference type="eggNOG" id="COG0394">
    <property type="taxonomic scope" value="Bacteria"/>
</dbReference>
<dbReference type="Gene3D" id="3.40.50.2300">
    <property type="match status" value="1"/>
</dbReference>
<dbReference type="EMBL" id="JNUP01000049">
    <property type="protein sequence ID" value="KGE72643.1"/>
    <property type="molecule type" value="Genomic_DNA"/>
</dbReference>
<keyword evidence="4" id="KW-1185">Reference proteome</keyword>
<dbReference type="STRING" id="1480694.DC28_06200"/>
<accession>A0A098QYX0</accession>